<dbReference type="Proteomes" id="UP001215598">
    <property type="component" value="Unassembled WGS sequence"/>
</dbReference>
<keyword evidence="2" id="KW-1185">Reference proteome</keyword>
<dbReference type="EMBL" id="JARKIB010000024">
    <property type="protein sequence ID" value="KAJ7766036.1"/>
    <property type="molecule type" value="Genomic_DNA"/>
</dbReference>
<sequence length="195" mass="20562">MSKSSNMVIVDDRDPSIKYTGAWTQAGSSIEFDSTTTCSSTEGTSASFTFTGTQVTVFGTVAAKNPPDAALSFAVDKTTTGTFTPPNNMTSDVHHTTLWTSPVLASGTHTLVLTQTTAQAACVIYLDYLMYKTPSNTVGPYLVDDNDPAIKYTPAASWGTGGAEYDFLHTTHGSNAAGASFSYTFQGKASRSMAT</sequence>
<accession>A0AAD7JN96</accession>
<evidence type="ECO:0000313" key="1">
    <source>
        <dbReference type="EMBL" id="KAJ7766036.1"/>
    </source>
</evidence>
<evidence type="ECO:0000313" key="2">
    <source>
        <dbReference type="Proteomes" id="UP001215598"/>
    </source>
</evidence>
<organism evidence="1 2">
    <name type="scientific">Mycena metata</name>
    <dbReference type="NCBI Taxonomy" id="1033252"/>
    <lineage>
        <taxon>Eukaryota</taxon>
        <taxon>Fungi</taxon>
        <taxon>Dikarya</taxon>
        <taxon>Basidiomycota</taxon>
        <taxon>Agaricomycotina</taxon>
        <taxon>Agaricomycetes</taxon>
        <taxon>Agaricomycetidae</taxon>
        <taxon>Agaricales</taxon>
        <taxon>Marasmiineae</taxon>
        <taxon>Mycenaceae</taxon>
        <taxon>Mycena</taxon>
    </lineage>
</organism>
<dbReference type="AlphaFoldDB" id="A0AAD7JN96"/>
<comment type="caution">
    <text evidence="1">The sequence shown here is derived from an EMBL/GenBank/DDBJ whole genome shotgun (WGS) entry which is preliminary data.</text>
</comment>
<dbReference type="Gene3D" id="2.60.120.260">
    <property type="entry name" value="Galactose-binding domain-like"/>
    <property type="match status" value="1"/>
</dbReference>
<proteinExistence type="predicted"/>
<name>A0AAD7JN96_9AGAR</name>
<protein>
    <submittedName>
        <fullName evidence="1">Uncharacterized protein</fullName>
    </submittedName>
</protein>
<gene>
    <name evidence="1" type="ORF">B0H16DRAFT_384854</name>
</gene>
<reference evidence="1" key="1">
    <citation type="submission" date="2023-03" db="EMBL/GenBank/DDBJ databases">
        <title>Massive genome expansion in bonnet fungi (Mycena s.s.) driven by repeated elements and novel gene families across ecological guilds.</title>
        <authorList>
            <consortium name="Lawrence Berkeley National Laboratory"/>
            <person name="Harder C.B."/>
            <person name="Miyauchi S."/>
            <person name="Viragh M."/>
            <person name="Kuo A."/>
            <person name="Thoen E."/>
            <person name="Andreopoulos B."/>
            <person name="Lu D."/>
            <person name="Skrede I."/>
            <person name="Drula E."/>
            <person name="Henrissat B."/>
            <person name="Morin E."/>
            <person name="Kohler A."/>
            <person name="Barry K."/>
            <person name="LaButti K."/>
            <person name="Morin E."/>
            <person name="Salamov A."/>
            <person name="Lipzen A."/>
            <person name="Mereny Z."/>
            <person name="Hegedus B."/>
            <person name="Baldrian P."/>
            <person name="Stursova M."/>
            <person name="Weitz H."/>
            <person name="Taylor A."/>
            <person name="Grigoriev I.V."/>
            <person name="Nagy L.G."/>
            <person name="Martin F."/>
            <person name="Kauserud H."/>
        </authorList>
    </citation>
    <scope>NUCLEOTIDE SEQUENCE</scope>
    <source>
        <strain evidence="1">CBHHK182m</strain>
    </source>
</reference>